<evidence type="ECO:0000313" key="1">
    <source>
        <dbReference type="EMBL" id="MBW0542587.1"/>
    </source>
</evidence>
<keyword evidence="2" id="KW-1185">Reference proteome</keyword>
<dbReference type="EMBL" id="AVOT02047321">
    <property type="protein sequence ID" value="MBW0542587.1"/>
    <property type="molecule type" value="Genomic_DNA"/>
</dbReference>
<protein>
    <submittedName>
        <fullName evidence="1">Uncharacterized protein</fullName>
    </submittedName>
</protein>
<evidence type="ECO:0000313" key="2">
    <source>
        <dbReference type="Proteomes" id="UP000765509"/>
    </source>
</evidence>
<reference evidence="1" key="1">
    <citation type="submission" date="2021-03" db="EMBL/GenBank/DDBJ databases">
        <title>Draft genome sequence of rust myrtle Austropuccinia psidii MF-1, a brazilian biotype.</title>
        <authorList>
            <person name="Quecine M.C."/>
            <person name="Pachon D.M.R."/>
            <person name="Bonatelli M.L."/>
            <person name="Correr F.H."/>
            <person name="Franceschini L.M."/>
            <person name="Leite T.F."/>
            <person name="Margarido G.R.A."/>
            <person name="Almeida C.A."/>
            <person name="Ferrarezi J.A."/>
            <person name="Labate C.A."/>
        </authorList>
    </citation>
    <scope>NUCLEOTIDE SEQUENCE</scope>
    <source>
        <strain evidence="1">MF-1</strain>
    </source>
</reference>
<proteinExistence type="predicted"/>
<organism evidence="1 2">
    <name type="scientific">Austropuccinia psidii MF-1</name>
    <dbReference type="NCBI Taxonomy" id="1389203"/>
    <lineage>
        <taxon>Eukaryota</taxon>
        <taxon>Fungi</taxon>
        <taxon>Dikarya</taxon>
        <taxon>Basidiomycota</taxon>
        <taxon>Pucciniomycotina</taxon>
        <taxon>Pucciniomycetes</taxon>
        <taxon>Pucciniales</taxon>
        <taxon>Sphaerophragmiaceae</taxon>
        <taxon>Austropuccinia</taxon>
    </lineage>
</organism>
<accession>A0A9Q3FQ65</accession>
<name>A0A9Q3FQ65_9BASI</name>
<comment type="caution">
    <text evidence="1">The sequence shown here is derived from an EMBL/GenBank/DDBJ whole genome shotgun (WGS) entry which is preliminary data.</text>
</comment>
<dbReference type="OrthoDB" id="2717295at2759"/>
<dbReference type="AlphaFoldDB" id="A0A9Q3FQ65"/>
<dbReference type="Proteomes" id="UP000765509">
    <property type="component" value="Unassembled WGS sequence"/>
</dbReference>
<gene>
    <name evidence="1" type="ORF">O181_082302</name>
</gene>
<sequence>MKLTNLDKDTFTQDIQQGLTEELVSNNQQTKEKVNKDAEWISSIFKEAYFKQGKWVRINTYKKKDWWDRRLLNLIVKGKNRARRWMLLTRSTEAKSCYQHWQQVFKTKVKELKRNHWKTFLSTNGPNHAFDAFQFTKTMASGEVKPLKNMEGKLTNNKQEQNDLFFHMFTQEGTTI</sequence>